<dbReference type="PRINTS" id="PR00412">
    <property type="entry name" value="EPOXHYDRLASE"/>
</dbReference>
<dbReference type="Gene3D" id="3.40.50.1820">
    <property type="entry name" value="alpha/beta hydrolase"/>
    <property type="match status" value="1"/>
</dbReference>
<accession>A0A3N0EG76</accession>
<dbReference type="Proteomes" id="UP000269198">
    <property type="component" value="Unassembled WGS sequence"/>
</dbReference>
<dbReference type="AlphaFoldDB" id="A0A3N0EG76"/>
<dbReference type="InterPro" id="IPR000639">
    <property type="entry name" value="Epox_hydrolase-like"/>
</dbReference>
<dbReference type="InterPro" id="IPR029058">
    <property type="entry name" value="AB_hydrolase_fold"/>
</dbReference>
<evidence type="ECO:0000259" key="2">
    <source>
        <dbReference type="Pfam" id="PF00561"/>
    </source>
</evidence>
<gene>
    <name evidence="3" type="ORF">EFW17_02985</name>
</gene>
<dbReference type="Pfam" id="PF00561">
    <property type="entry name" value="Abhydrolase_1"/>
    <property type="match status" value="1"/>
</dbReference>
<proteinExistence type="predicted"/>
<dbReference type="RefSeq" id="WP_123199680.1">
    <property type="nucleotide sequence ID" value="NZ_RJMB01000002.1"/>
</dbReference>
<feature type="domain" description="AB hydrolase-1" evidence="2">
    <location>
        <begin position="32"/>
        <end position="271"/>
    </location>
</feature>
<protein>
    <submittedName>
        <fullName evidence="3">Alpha/beta hydrolase</fullName>
    </submittedName>
</protein>
<evidence type="ECO:0000313" key="4">
    <source>
        <dbReference type="Proteomes" id="UP000269198"/>
    </source>
</evidence>
<keyword evidence="1 3" id="KW-0378">Hydrolase</keyword>
<sequence>MSAAHLAGAEPLTLGHGSLEFDALATGPHDGPVVLFLHGFPEFATCWRSAMAEAARAGYRAVAVDQRGYSPGARPDSVADYKGANLVADVLGFADALGADRFHLVGHDWGGAIAWPVAAGAPERVATLTVLSTAHPGALSEVLAESAEQREHLAYFDLFRTEGEAERVLLADDAAALRGVYQERVPDDLVEDNVRRLSEPGALTAALNWYRAMGSDDYQVPPITVPTLYLWGSEDLAFTRQAAERTAAWVSGPYRFLPLEGATHWLPEEDPERIISPMLAHLRAYS</sequence>
<dbReference type="PANTHER" id="PTHR43329">
    <property type="entry name" value="EPOXIDE HYDROLASE"/>
    <property type="match status" value="1"/>
</dbReference>
<evidence type="ECO:0000256" key="1">
    <source>
        <dbReference type="ARBA" id="ARBA00022801"/>
    </source>
</evidence>
<dbReference type="EMBL" id="RJMB01000002">
    <property type="protein sequence ID" value="RNL86852.1"/>
    <property type="molecule type" value="Genomic_DNA"/>
</dbReference>
<dbReference type="GO" id="GO:0016787">
    <property type="term" value="F:hydrolase activity"/>
    <property type="evidence" value="ECO:0007669"/>
    <property type="project" value="UniProtKB-KW"/>
</dbReference>
<keyword evidence="4" id="KW-1185">Reference proteome</keyword>
<dbReference type="InterPro" id="IPR000073">
    <property type="entry name" value="AB_hydrolase_1"/>
</dbReference>
<dbReference type="OrthoDB" id="2987348at2"/>
<reference evidence="3 4" key="1">
    <citation type="submission" date="2018-11" db="EMBL/GenBank/DDBJ databases">
        <title>The genome draft of YIM 96095.</title>
        <authorList>
            <person name="Tang S.-K."/>
            <person name="Chunyu W.-X."/>
            <person name="Feng Y.-Z."/>
        </authorList>
    </citation>
    <scope>NUCLEOTIDE SEQUENCE [LARGE SCALE GENOMIC DNA]</scope>
    <source>
        <strain evidence="3 4">YIM 96095</strain>
    </source>
</reference>
<evidence type="ECO:0000313" key="3">
    <source>
        <dbReference type="EMBL" id="RNL86852.1"/>
    </source>
</evidence>
<comment type="caution">
    <text evidence="3">The sequence shown here is derived from an EMBL/GenBank/DDBJ whole genome shotgun (WGS) entry which is preliminary data.</text>
</comment>
<name>A0A3N0EG76_9ACTN</name>
<organism evidence="3 4">
    <name type="scientific">Halostreptopolyspora alba</name>
    <dbReference type="NCBI Taxonomy" id="2487137"/>
    <lineage>
        <taxon>Bacteria</taxon>
        <taxon>Bacillati</taxon>
        <taxon>Actinomycetota</taxon>
        <taxon>Actinomycetes</taxon>
        <taxon>Streptosporangiales</taxon>
        <taxon>Nocardiopsidaceae</taxon>
        <taxon>Halostreptopolyspora</taxon>
    </lineage>
</organism>
<dbReference type="SUPFAM" id="SSF53474">
    <property type="entry name" value="alpha/beta-Hydrolases"/>
    <property type="match status" value="1"/>
</dbReference>
<dbReference type="PRINTS" id="PR00111">
    <property type="entry name" value="ABHYDROLASE"/>
</dbReference>